<reference evidence="2" key="1">
    <citation type="journal article" date="2022" name="bioRxiv">
        <title>Sequencing and chromosome-scale assembly of the giantPleurodeles waltlgenome.</title>
        <authorList>
            <person name="Brown T."/>
            <person name="Elewa A."/>
            <person name="Iarovenko S."/>
            <person name="Subramanian E."/>
            <person name="Araus A.J."/>
            <person name="Petzold A."/>
            <person name="Susuki M."/>
            <person name="Suzuki K.-i.T."/>
            <person name="Hayashi T."/>
            <person name="Toyoda A."/>
            <person name="Oliveira C."/>
            <person name="Osipova E."/>
            <person name="Leigh N.D."/>
            <person name="Simon A."/>
            <person name="Yun M.H."/>
        </authorList>
    </citation>
    <scope>NUCLEOTIDE SEQUENCE</scope>
    <source>
        <strain evidence="2">20211129_DDA</strain>
        <tissue evidence="2">Liver</tissue>
    </source>
</reference>
<accession>A0AAV7W6U8</accession>
<comment type="caution">
    <text evidence="2">The sequence shown here is derived from an EMBL/GenBank/DDBJ whole genome shotgun (WGS) entry which is preliminary data.</text>
</comment>
<organism evidence="2 3">
    <name type="scientific">Pleurodeles waltl</name>
    <name type="common">Iberian ribbed newt</name>
    <dbReference type="NCBI Taxonomy" id="8319"/>
    <lineage>
        <taxon>Eukaryota</taxon>
        <taxon>Metazoa</taxon>
        <taxon>Chordata</taxon>
        <taxon>Craniata</taxon>
        <taxon>Vertebrata</taxon>
        <taxon>Euteleostomi</taxon>
        <taxon>Amphibia</taxon>
        <taxon>Batrachia</taxon>
        <taxon>Caudata</taxon>
        <taxon>Salamandroidea</taxon>
        <taxon>Salamandridae</taxon>
        <taxon>Pleurodelinae</taxon>
        <taxon>Pleurodeles</taxon>
    </lineage>
</organism>
<dbReference type="Proteomes" id="UP001066276">
    <property type="component" value="Chromosome 1_2"/>
</dbReference>
<dbReference type="EMBL" id="JANPWB010000002">
    <property type="protein sequence ID" value="KAJ1209128.1"/>
    <property type="molecule type" value="Genomic_DNA"/>
</dbReference>
<sequence length="70" mass="7577">MSLIESCAPLKTGVAGSGKEKPGTVVPEFCKIQRRFPSLAPSNCHALSSHSMATKRQNRREHELAPTITS</sequence>
<dbReference type="AlphaFoldDB" id="A0AAV7W6U8"/>
<name>A0AAV7W6U8_PLEWA</name>
<protein>
    <submittedName>
        <fullName evidence="2">Uncharacterized protein</fullName>
    </submittedName>
</protein>
<evidence type="ECO:0000256" key="1">
    <source>
        <dbReference type="SAM" id="MobiDB-lite"/>
    </source>
</evidence>
<evidence type="ECO:0000313" key="3">
    <source>
        <dbReference type="Proteomes" id="UP001066276"/>
    </source>
</evidence>
<gene>
    <name evidence="2" type="ORF">NDU88_004506</name>
</gene>
<evidence type="ECO:0000313" key="2">
    <source>
        <dbReference type="EMBL" id="KAJ1209128.1"/>
    </source>
</evidence>
<proteinExistence type="predicted"/>
<feature type="region of interest" description="Disordered" evidence="1">
    <location>
        <begin position="47"/>
        <end position="70"/>
    </location>
</feature>
<keyword evidence="3" id="KW-1185">Reference proteome</keyword>